<gene>
    <name evidence="2" type="ORF">MNB_SV-3-303</name>
</gene>
<proteinExistence type="predicted"/>
<sequence length="106" mass="12239">MQKYNDITNKNGMRMVFMLMQILILLIVFSIIYTSFVAVQYTIKEHGISSLAYLPVLLALILFPVLLYRYRQMFNRGKMLGASIWTISSSSVVIIVLYFYIDKLAG</sequence>
<dbReference type="AlphaFoldDB" id="A0A1W1CJ10"/>
<evidence type="ECO:0000313" key="2">
    <source>
        <dbReference type="EMBL" id="SFV65693.1"/>
    </source>
</evidence>
<accession>A0A1W1CJ10</accession>
<feature type="transmembrane region" description="Helical" evidence="1">
    <location>
        <begin position="80"/>
        <end position="101"/>
    </location>
</feature>
<dbReference type="EMBL" id="FPHI01000027">
    <property type="protein sequence ID" value="SFV65693.1"/>
    <property type="molecule type" value="Genomic_DNA"/>
</dbReference>
<keyword evidence="1" id="KW-0812">Transmembrane</keyword>
<protein>
    <submittedName>
        <fullName evidence="2">Uncharacterized protein</fullName>
    </submittedName>
</protein>
<evidence type="ECO:0000256" key="1">
    <source>
        <dbReference type="SAM" id="Phobius"/>
    </source>
</evidence>
<organism evidence="2">
    <name type="scientific">hydrothermal vent metagenome</name>
    <dbReference type="NCBI Taxonomy" id="652676"/>
    <lineage>
        <taxon>unclassified sequences</taxon>
        <taxon>metagenomes</taxon>
        <taxon>ecological metagenomes</taxon>
    </lineage>
</organism>
<reference evidence="2" key="1">
    <citation type="submission" date="2016-10" db="EMBL/GenBank/DDBJ databases">
        <authorList>
            <person name="de Groot N.N."/>
        </authorList>
    </citation>
    <scope>NUCLEOTIDE SEQUENCE</scope>
</reference>
<feature type="transmembrane region" description="Helical" evidence="1">
    <location>
        <begin position="48"/>
        <end position="68"/>
    </location>
</feature>
<name>A0A1W1CJ10_9ZZZZ</name>
<keyword evidence="1" id="KW-1133">Transmembrane helix</keyword>
<keyword evidence="1" id="KW-0472">Membrane</keyword>
<feature type="transmembrane region" description="Helical" evidence="1">
    <location>
        <begin position="12"/>
        <end position="36"/>
    </location>
</feature>